<accession>A0A9Q1QPP8</accession>
<dbReference type="EMBL" id="JAKOGI010000035">
    <property type="protein sequence ID" value="KAJ8447810.1"/>
    <property type="molecule type" value="Genomic_DNA"/>
</dbReference>
<dbReference type="SMART" id="SM00233">
    <property type="entry name" value="PH"/>
    <property type="match status" value="1"/>
</dbReference>
<dbReference type="OrthoDB" id="14911at2759"/>
<dbReference type="SUPFAM" id="SSF50729">
    <property type="entry name" value="PH domain-like"/>
    <property type="match status" value="1"/>
</dbReference>
<proteinExistence type="inferred from homology"/>
<evidence type="ECO:0000256" key="7">
    <source>
        <dbReference type="SAM" id="MobiDB-lite"/>
    </source>
</evidence>
<evidence type="ECO:0000313" key="10">
    <source>
        <dbReference type="EMBL" id="KAJ8447810.1"/>
    </source>
</evidence>
<dbReference type="Proteomes" id="UP001153076">
    <property type="component" value="Unassembled WGS sequence"/>
</dbReference>
<dbReference type="GO" id="GO:0006654">
    <property type="term" value="P:phosphatidic acid biosynthetic process"/>
    <property type="evidence" value="ECO:0007669"/>
    <property type="project" value="InterPro"/>
</dbReference>
<evidence type="ECO:0000259" key="8">
    <source>
        <dbReference type="PROSITE" id="PS50003"/>
    </source>
</evidence>
<dbReference type="InterPro" id="IPR001849">
    <property type="entry name" value="PH_domain"/>
</dbReference>
<dbReference type="SUPFAM" id="SSF56024">
    <property type="entry name" value="Phospholipase D/nuclease"/>
    <property type="match status" value="2"/>
</dbReference>
<sequence>MDWLHNLGILDHAAVVHDDDDFYDDSVRLRQEGSSRDRYVPSKAALSIICPSLGRQQSIADKAKVAMQEYLNLFLGNLNIVNSRQVYKFLEVSKLSFRQEYGPKLKEDYVLVKHLQKKNADRQCLPCQWLGCRNWQKVWAVLKPGFLAFLEDPLDTKPLDIIIFDVLPPSINEGEKPCLAQEIKSHKPLHYVFEISCGNQSLKLRTSSSNKVKEWVVAINEAVHRPPEGWSRPHRLAPLRKSDDGSKAQWFIDGQSAFDAIATAIENANSEIFITGWWLCPELYLRRPFHSHEGSRLDALLKAKAKEGVQIYILLYKEVSIALKINSQYSKRRLLDIHENVRVLRYPDHLAARIYYWSHHEKIVVVDYQICFVGGLDLCFGRYDTVEHRVGDFPPQIWAGKDYYNPRESEPNSWEDMMKDELDRQRYPRMPWHDVHCALWGPPCRDVARHFVQRWNYAKKTKAPHQRAIPLLIPHQHKVLPHYLGRGAEVDIPTNEKRKDVHRQDSFSSQSPELDVPLLLPQDSDIADASKSNNTLGKDQIVADYANKGGRGSCFTDSKVDSVAQCTTDMIVDPVVSTEVESDNTFDQMSLLQTQSSVDWWETQERVDQIDFCNEPSQVGPHTSCNCQIIRSVSQWSAGTSQAEESIHRAYCSLIEQAEHFIYIENQFFISGLEGDDIIQNRVMEALYSRILLADREQKCFRVIIVIPLLPGFQVNPVNYSFHLLGMGQSEASFSPLGLITTTQGGMDDNGAATVRALMHWQYRTLCRGENSIFHRLRADLGSKMHDYISFYGLRTYGRLFEGGPLVTSQIAVVIEDKDFLESSMNGKPWMAGKFASSLRLSLWAEHLGLSAGEMNQIEDPVADRTYKNLWMETAKENTKIYHDVFQCTPNDHIHSKNAFRLKMSQLREEIGYTTIDFGVAPRILTSREDGCVKEQCPLEVLNSVQGHVVCFPLEFMRDEDLRPMFHEGEFYTSPEVFH</sequence>
<dbReference type="InterPro" id="IPR015679">
    <property type="entry name" value="PLipase_D_fam"/>
</dbReference>
<dbReference type="Pfam" id="PF00614">
    <property type="entry name" value="PLDc"/>
    <property type="match status" value="1"/>
</dbReference>
<dbReference type="GO" id="GO:0005886">
    <property type="term" value="C:plasma membrane"/>
    <property type="evidence" value="ECO:0007669"/>
    <property type="project" value="TreeGrafter"/>
</dbReference>
<evidence type="ECO:0000256" key="6">
    <source>
        <dbReference type="PIRNR" id="PIRNR009376"/>
    </source>
</evidence>
<organism evidence="10 11">
    <name type="scientific">Carnegiea gigantea</name>
    <dbReference type="NCBI Taxonomy" id="171969"/>
    <lineage>
        <taxon>Eukaryota</taxon>
        <taxon>Viridiplantae</taxon>
        <taxon>Streptophyta</taxon>
        <taxon>Embryophyta</taxon>
        <taxon>Tracheophyta</taxon>
        <taxon>Spermatophyta</taxon>
        <taxon>Magnoliopsida</taxon>
        <taxon>eudicotyledons</taxon>
        <taxon>Gunneridae</taxon>
        <taxon>Pentapetalae</taxon>
        <taxon>Caryophyllales</taxon>
        <taxon>Cactineae</taxon>
        <taxon>Cactaceae</taxon>
        <taxon>Cactoideae</taxon>
        <taxon>Echinocereeae</taxon>
        <taxon>Carnegiea</taxon>
    </lineage>
</organism>
<evidence type="ECO:0000256" key="4">
    <source>
        <dbReference type="ARBA" id="ARBA00022963"/>
    </source>
</evidence>
<dbReference type="CDD" id="cd09141">
    <property type="entry name" value="PLDc_vPLD1_2_yPLD_like_2"/>
    <property type="match status" value="1"/>
</dbReference>
<reference evidence="10" key="1">
    <citation type="submission" date="2022-04" db="EMBL/GenBank/DDBJ databases">
        <title>Carnegiea gigantea Genome sequencing and assembly v2.</title>
        <authorList>
            <person name="Copetti D."/>
            <person name="Sanderson M.J."/>
            <person name="Burquez A."/>
            <person name="Wojciechowski M.F."/>
        </authorList>
    </citation>
    <scope>NUCLEOTIDE SEQUENCE</scope>
    <source>
        <strain evidence="10">SGP5-SGP5p</strain>
        <tissue evidence="10">Aerial part</tissue>
    </source>
</reference>
<feature type="domain" description="PH" evidence="8">
    <location>
        <begin position="108"/>
        <end position="224"/>
    </location>
</feature>
<dbReference type="CDD" id="cd09138">
    <property type="entry name" value="PLDc_vPLD1_2_yPLD_like_1"/>
    <property type="match status" value="1"/>
</dbReference>
<dbReference type="CDD" id="cd01254">
    <property type="entry name" value="PH_PLD"/>
    <property type="match status" value="1"/>
</dbReference>
<evidence type="ECO:0000256" key="3">
    <source>
        <dbReference type="ARBA" id="ARBA00022801"/>
    </source>
</evidence>
<dbReference type="GO" id="GO:0035556">
    <property type="term" value="P:intracellular signal transduction"/>
    <property type="evidence" value="ECO:0007669"/>
    <property type="project" value="InterPro"/>
</dbReference>
<dbReference type="Gene3D" id="2.30.29.30">
    <property type="entry name" value="Pleckstrin-homology domain (PH domain)/Phosphotyrosine-binding domain (PTB)"/>
    <property type="match status" value="1"/>
</dbReference>
<protein>
    <recommendedName>
        <fullName evidence="6">Phospholipase</fullName>
        <ecNumber evidence="6">3.1.4.4</ecNumber>
    </recommendedName>
</protein>
<dbReference type="Gene3D" id="3.30.870.10">
    <property type="entry name" value="Endonuclease Chain A"/>
    <property type="match status" value="2"/>
</dbReference>
<feature type="compositionally biased region" description="Basic and acidic residues" evidence="7">
    <location>
        <begin position="495"/>
        <end position="505"/>
    </location>
</feature>
<dbReference type="SMART" id="SM00155">
    <property type="entry name" value="PLDc"/>
    <property type="match status" value="1"/>
</dbReference>
<dbReference type="InterPro" id="IPR011993">
    <property type="entry name" value="PH-like_dom_sf"/>
</dbReference>
<feature type="domain" description="PLD phosphodiesterase" evidence="9">
    <location>
        <begin position="355"/>
        <end position="382"/>
    </location>
</feature>
<keyword evidence="2" id="KW-0677">Repeat</keyword>
<keyword evidence="5" id="KW-0443">Lipid metabolism</keyword>
<evidence type="ECO:0000256" key="1">
    <source>
        <dbReference type="ARBA" id="ARBA00000798"/>
    </source>
</evidence>
<comment type="similarity">
    <text evidence="6">Belongs to the phospholipase D family.</text>
</comment>
<dbReference type="AlphaFoldDB" id="A0A9Q1QPP8"/>
<dbReference type="InterPro" id="IPR016555">
    <property type="entry name" value="PLipase_D_euk"/>
</dbReference>
<evidence type="ECO:0000313" key="11">
    <source>
        <dbReference type="Proteomes" id="UP001153076"/>
    </source>
</evidence>
<dbReference type="GO" id="GO:0004630">
    <property type="term" value="F:phospholipase D activity"/>
    <property type="evidence" value="ECO:0007669"/>
    <property type="project" value="UniProtKB-UniRule"/>
</dbReference>
<comment type="caution">
    <text evidence="10">The sequence shown here is derived from an EMBL/GenBank/DDBJ whole genome shotgun (WGS) entry which is preliminary data.</text>
</comment>
<dbReference type="EC" id="3.1.4.4" evidence="6"/>
<dbReference type="GO" id="GO:0009395">
    <property type="term" value="P:phospholipid catabolic process"/>
    <property type="evidence" value="ECO:0007669"/>
    <property type="project" value="TreeGrafter"/>
</dbReference>
<evidence type="ECO:0000256" key="5">
    <source>
        <dbReference type="ARBA" id="ARBA00023098"/>
    </source>
</evidence>
<dbReference type="PROSITE" id="PS50035">
    <property type="entry name" value="PLD"/>
    <property type="match status" value="1"/>
</dbReference>
<evidence type="ECO:0000259" key="9">
    <source>
        <dbReference type="PROSITE" id="PS50035"/>
    </source>
</evidence>
<keyword evidence="4 6" id="KW-0442">Lipid degradation</keyword>
<keyword evidence="11" id="KW-1185">Reference proteome</keyword>
<feature type="region of interest" description="Disordered" evidence="7">
    <location>
        <begin position="495"/>
        <end position="514"/>
    </location>
</feature>
<dbReference type="PROSITE" id="PS50003">
    <property type="entry name" value="PH_DOMAIN"/>
    <property type="match status" value="1"/>
</dbReference>
<comment type="catalytic activity">
    <reaction evidence="1 6">
        <text>a 1,2-diacyl-sn-glycero-3-phosphocholine + H2O = a 1,2-diacyl-sn-glycero-3-phosphate + choline + H(+)</text>
        <dbReference type="Rhea" id="RHEA:14445"/>
        <dbReference type="ChEBI" id="CHEBI:15354"/>
        <dbReference type="ChEBI" id="CHEBI:15377"/>
        <dbReference type="ChEBI" id="CHEBI:15378"/>
        <dbReference type="ChEBI" id="CHEBI:57643"/>
        <dbReference type="ChEBI" id="CHEBI:58608"/>
        <dbReference type="EC" id="3.1.4.4"/>
    </reaction>
</comment>
<gene>
    <name evidence="10" type="ORF">Cgig2_015173</name>
</gene>
<dbReference type="InterPro" id="IPR001736">
    <property type="entry name" value="PLipase_D/transphosphatidylase"/>
</dbReference>
<evidence type="ECO:0000256" key="2">
    <source>
        <dbReference type="ARBA" id="ARBA00022737"/>
    </source>
</evidence>
<dbReference type="Pfam" id="PF00169">
    <property type="entry name" value="PH"/>
    <property type="match status" value="1"/>
</dbReference>
<name>A0A9Q1QPP8_9CARY</name>
<dbReference type="PIRSF" id="PIRSF009376">
    <property type="entry name" value="Phospholipase_D_euk"/>
    <property type="match status" value="1"/>
</dbReference>
<dbReference type="PANTHER" id="PTHR18896:SF76">
    <property type="entry name" value="PHOSPHOLIPASE"/>
    <property type="match status" value="1"/>
</dbReference>
<keyword evidence="3 6" id="KW-0378">Hydrolase</keyword>
<dbReference type="PANTHER" id="PTHR18896">
    <property type="entry name" value="PHOSPHOLIPASE D"/>
    <property type="match status" value="1"/>
</dbReference>